<sequence>MVLMMYQVQQSNNVSKADGFLADRHIQVTMVNIVSYYTGTVSHVVKSKTSSNLHSTRQATPFRVCSWNRKHESSAYVLIRSQIHPNGSDRFLAIYLPHGLRPSSENLFAYLFRLPTPPVVTDVVDQIVDLNAVKMILSLPTTDLSSTAHLMKAPPTFLTRSHRDRGLDVFPHKHLLPSRVVLAASVSSSCSNPQQPRKLKTNRVGFIKTMKPV</sequence>
<organism evidence="1 2">
    <name type="scientific">Endocarpon pusillum</name>
    <dbReference type="NCBI Taxonomy" id="364733"/>
    <lineage>
        <taxon>Eukaryota</taxon>
        <taxon>Fungi</taxon>
        <taxon>Dikarya</taxon>
        <taxon>Ascomycota</taxon>
        <taxon>Pezizomycotina</taxon>
        <taxon>Eurotiomycetes</taxon>
        <taxon>Chaetothyriomycetidae</taxon>
        <taxon>Verrucariales</taxon>
        <taxon>Verrucariaceae</taxon>
        <taxon>Endocarpon</taxon>
    </lineage>
</organism>
<evidence type="ECO:0000313" key="2">
    <source>
        <dbReference type="Proteomes" id="UP000606974"/>
    </source>
</evidence>
<dbReference type="EMBL" id="JAACFV010000004">
    <property type="protein sequence ID" value="KAF7513812.1"/>
    <property type="molecule type" value="Genomic_DNA"/>
</dbReference>
<gene>
    <name evidence="1" type="ORF">GJ744_007863</name>
</gene>
<comment type="caution">
    <text evidence="1">The sequence shown here is derived from an EMBL/GenBank/DDBJ whole genome shotgun (WGS) entry which is preliminary data.</text>
</comment>
<accession>A0A8H7AT25</accession>
<name>A0A8H7AT25_9EURO</name>
<dbReference type="Proteomes" id="UP000606974">
    <property type="component" value="Unassembled WGS sequence"/>
</dbReference>
<proteinExistence type="predicted"/>
<evidence type="ECO:0000313" key="1">
    <source>
        <dbReference type="EMBL" id="KAF7513812.1"/>
    </source>
</evidence>
<reference evidence="1" key="1">
    <citation type="submission" date="2020-02" db="EMBL/GenBank/DDBJ databases">
        <authorList>
            <person name="Palmer J.M."/>
        </authorList>
    </citation>
    <scope>NUCLEOTIDE SEQUENCE</scope>
    <source>
        <strain evidence="1">EPUS1.4</strain>
        <tissue evidence="1">Thallus</tissue>
    </source>
</reference>
<protein>
    <submittedName>
        <fullName evidence="1">Uncharacterized protein</fullName>
    </submittedName>
</protein>
<dbReference type="AlphaFoldDB" id="A0A8H7AT25"/>
<keyword evidence="2" id="KW-1185">Reference proteome</keyword>